<dbReference type="PANTHER" id="PTHR43685:SF5">
    <property type="entry name" value="GLYCOSYLTRANSFERASE EPSE-RELATED"/>
    <property type="match status" value="1"/>
</dbReference>
<accession>A0ABM6TZF7</accession>
<proteinExistence type="inferred from homology"/>
<organism evidence="5 6">
    <name type="scientific">Fusobacterium mortiferum ATCC 9817</name>
    <dbReference type="NCBI Taxonomy" id="469616"/>
    <lineage>
        <taxon>Bacteria</taxon>
        <taxon>Fusobacteriati</taxon>
        <taxon>Fusobacteriota</taxon>
        <taxon>Fusobacteriia</taxon>
        <taxon>Fusobacteriales</taxon>
        <taxon>Fusobacteriaceae</taxon>
        <taxon>Fusobacterium</taxon>
    </lineage>
</organism>
<dbReference type="InterPro" id="IPR050834">
    <property type="entry name" value="Glycosyltransf_2"/>
</dbReference>
<evidence type="ECO:0000259" key="4">
    <source>
        <dbReference type="Pfam" id="PF00535"/>
    </source>
</evidence>
<dbReference type="InterPro" id="IPR001173">
    <property type="entry name" value="Glyco_trans_2-like"/>
</dbReference>
<reference evidence="6" key="1">
    <citation type="journal article" date="2018" name="MSphere">
        <title>Fusobacterium Genomics Using MinION and Illumina Sequencing Enables Genome Completion and Correction.</title>
        <authorList>
            <person name="Todd S.M."/>
            <person name="Settlage R.E."/>
            <person name="Lahmers K.K."/>
            <person name="Slade D.J."/>
        </authorList>
    </citation>
    <scope>NUCLEOTIDE SEQUENCE [LARGE SCALE GENOMIC DNA]</scope>
    <source>
        <strain evidence="6">ATCC 9817</strain>
    </source>
</reference>
<name>A0ABM6TZF7_FUSMR</name>
<keyword evidence="6" id="KW-1185">Reference proteome</keyword>
<evidence type="ECO:0000256" key="1">
    <source>
        <dbReference type="ARBA" id="ARBA00006739"/>
    </source>
</evidence>
<dbReference type="PANTHER" id="PTHR43685">
    <property type="entry name" value="GLYCOSYLTRANSFERASE"/>
    <property type="match status" value="1"/>
</dbReference>
<protein>
    <submittedName>
        <fullName evidence="5">Glycoside hydrolase</fullName>
    </submittedName>
</protein>
<evidence type="ECO:0000313" key="6">
    <source>
        <dbReference type="Proteomes" id="UP000240258"/>
    </source>
</evidence>
<sequence length="271" mass="32132">MMKEKVSVLMSIYFKEKPEYFRESLESIKNQTYEIDELVLVKDGALTDGLEEVIKKYKDVLNIKEVPLEKNVGLGLALREGILHCSNEIVIRMDSDDIMDNSKIEEQIKIFKENPDYILVGTNAYDFNKNIKDILSERILPEKNDEILKFSKRRCPFIHAGIGFKKSYVLKAGNYEDCYWFEDYDLFLRMLKLGKSYNIQKNLLYIRSNLDVYKRRGGLIYIKREIKALTKFYKRGDINFYYYITNMIIRIGIRVCGNKLRSLIYKKLLRR</sequence>
<keyword evidence="5" id="KW-0378">Hydrolase</keyword>
<dbReference type="Pfam" id="PF00535">
    <property type="entry name" value="Glycos_transf_2"/>
    <property type="match status" value="1"/>
</dbReference>
<keyword evidence="2" id="KW-0328">Glycosyltransferase</keyword>
<evidence type="ECO:0000256" key="3">
    <source>
        <dbReference type="ARBA" id="ARBA00022679"/>
    </source>
</evidence>
<dbReference type="SUPFAM" id="SSF53448">
    <property type="entry name" value="Nucleotide-diphospho-sugar transferases"/>
    <property type="match status" value="1"/>
</dbReference>
<dbReference type="Gene3D" id="3.90.550.10">
    <property type="entry name" value="Spore Coat Polysaccharide Biosynthesis Protein SpsA, Chain A"/>
    <property type="match status" value="1"/>
</dbReference>
<dbReference type="EMBL" id="CP028102">
    <property type="protein sequence ID" value="AVQ19851.1"/>
    <property type="molecule type" value="Genomic_DNA"/>
</dbReference>
<comment type="similarity">
    <text evidence="1">Belongs to the glycosyltransferase 2 family.</text>
</comment>
<dbReference type="GO" id="GO:0016787">
    <property type="term" value="F:hydrolase activity"/>
    <property type="evidence" value="ECO:0007669"/>
    <property type="project" value="UniProtKB-KW"/>
</dbReference>
<dbReference type="InterPro" id="IPR029044">
    <property type="entry name" value="Nucleotide-diphossugar_trans"/>
</dbReference>
<dbReference type="Proteomes" id="UP000240258">
    <property type="component" value="Chromosome"/>
</dbReference>
<feature type="domain" description="Glycosyltransferase 2-like" evidence="4">
    <location>
        <begin position="7"/>
        <end position="146"/>
    </location>
</feature>
<evidence type="ECO:0000313" key="5">
    <source>
        <dbReference type="EMBL" id="AVQ19851.1"/>
    </source>
</evidence>
<gene>
    <name evidence="5" type="ORF">C4N19_12420</name>
</gene>
<evidence type="ECO:0000256" key="2">
    <source>
        <dbReference type="ARBA" id="ARBA00022676"/>
    </source>
</evidence>
<keyword evidence="3" id="KW-0808">Transferase</keyword>